<dbReference type="InterPro" id="IPR001269">
    <property type="entry name" value="DUS_fam"/>
</dbReference>
<gene>
    <name evidence="14" type="primary">dusB</name>
    <name evidence="14" type="ORF">H6A60_00145</name>
</gene>
<comment type="cofactor">
    <cofactor evidence="1 12">
        <name>FMN</name>
        <dbReference type="ChEBI" id="CHEBI:58210"/>
    </cofactor>
</comment>
<comment type="caution">
    <text evidence="14">The sequence shown here is derived from an EMBL/GenBank/DDBJ whole genome shotgun (WGS) entry which is preliminary data.</text>
</comment>
<dbReference type="EC" id="1.3.1.-" evidence="12"/>
<keyword evidence="5 12" id="KW-0288">FMN</keyword>
<protein>
    <recommendedName>
        <fullName evidence="12">tRNA-dihydrouridine synthase</fullName>
        <ecNumber evidence="12">1.3.1.-</ecNumber>
    </recommendedName>
</protein>
<dbReference type="InterPro" id="IPR013785">
    <property type="entry name" value="Aldolase_TIM"/>
</dbReference>
<keyword evidence="7" id="KW-0521">NADP</keyword>
<comment type="similarity">
    <text evidence="12">Belongs to the dus family.</text>
</comment>
<evidence type="ECO:0000313" key="15">
    <source>
        <dbReference type="Proteomes" id="UP000715095"/>
    </source>
</evidence>
<evidence type="ECO:0000259" key="13">
    <source>
        <dbReference type="Pfam" id="PF01207"/>
    </source>
</evidence>
<evidence type="ECO:0000256" key="5">
    <source>
        <dbReference type="ARBA" id="ARBA00022643"/>
    </source>
</evidence>
<dbReference type="InterPro" id="IPR035587">
    <property type="entry name" value="DUS-like_FMN-bd"/>
</dbReference>
<dbReference type="PANTHER" id="PTHR45846">
    <property type="entry name" value="TRNA-DIHYDROURIDINE(47) SYNTHASE [NAD(P)(+)]-LIKE"/>
    <property type="match status" value="1"/>
</dbReference>
<dbReference type="Proteomes" id="UP000715095">
    <property type="component" value="Unassembled WGS sequence"/>
</dbReference>
<keyword evidence="6 12" id="KW-0819">tRNA processing</keyword>
<dbReference type="SUPFAM" id="SSF51395">
    <property type="entry name" value="FMN-linked oxidoreductases"/>
    <property type="match status" value="1"/>
</dbReference>
<evidence type="ECO:0000256" key="1">
    <source>
        <dbReference type="ARBA" id="ARBA00001917"/>
    </source>
</evidence>
<dbReference type="PANTHER" id="PTHR45846:SF1">
    <property type="entry name" value="TRNA-DIHYDROURIDINE(47) SYNTHASE [NAD(P)(+)]-LIKE"/>
    <property type="match status" value="1"/>
</dbReference>
<evidence type="ECO:0000256" key="3">
    <source>
        <dbReference type="ARBA" id="ARBA00022555"/>
    </source>
</evidence>
<dbReference type="Pfam" id="PF01207">
    <property type="entry name" value="Dus"/>
    <property type="match status" value="1"/>
</dbReference>
<keyword evidence="9 12" id="KW-0560">Oxidoreductase</keyword>
<accession>A0ABS2DNK7</accession>
<evidence type="ECO:0000256" key="7">
    <source>
        <dbReference type="ARBA" id="ARBA00022857"/>
    </source>
</evidence>
<keyword evidence="4 12" id="KW-0285">Flavoprotein</keyword>
<evidence type="ECO:0000313" key="14">
    <source>
        <dbReference type="EMBL" id="MBM6702924.1"/>
    </source>
</evidence>
<comment type="function">
    <text evidence="2 12">Catalyzes the synthesis of 5,6-dihydrouridine (D), a modified base found in the D-loop of most tRNAs, via the reduction of the C5-C6 double bond in target uridines.</text>
</comment>
<evidence type="ECO:0000256" key="4">
    <source>
        <dbReference type="ARBA" id="ARBA00022630"/>
    </source>
</evidence>
<dbReference type="RefSeq" id="WP_205101322.1">
    <property type="nucleotide sequence ID" value="NZ_JACJJC010000001.1"/>
</dbReference>
<name>A0ABS2DNK7_9BURK</name>
<dbReference type="InterPro" id="IPR024036">
    <property type="entry name" value="tRNA-dHydroUridine_Synthase_C"/>
</dbReference>
<dbReference type="NCBIfam" id="TIGR00737">
    <property type="entry name" value="nifR3_yhdG"/>
    <property type="match status" value="1"/>
</dbReference>
<keyword evidence="15" id="KW-1185">Reference proteome</keyword>
<keyword evidence="8" id="KW-0694">RNA-binding</keyword>
<evidence type="ECO:0000256" key="6">
    <source>
        <dbReference type="ARBA" id="ARBA00022694"/>
    </source>
</evidence>
<dbReference type="EMBL" id="JACJJC010000001">
    <property type="protein sequence ID" value="MBM6702924.1"/>
    <property type="molecule type" value="Genomic_DNA"/>
</dbReference>
<evidence type="ECO:0000256" key="9">
    <source>
        <dbReference type="ARBA" id="ARBA00023002"/>
    </source>
</evidence>
<dbReference type="CDD" id="cd02801">
    <property type="entry name" value="DUS_like_FMN"/>
    <property type="match status" value="1"/>
</dbReference>
<dbReference type="PIRSF" id="PIRSF006621">
    <property type="entry name" value="Dus"/>
    <property type="match status" value="1"/>
</dbReference>
<evidence type="ECO:0000256" key="12">
    <source>
        <dbReference type="PIRNR" id="PIRNR006621"/>
    </source>
</evidence>
<organism evidence="14 15">
    <name type="scientific">Sutterella massiliensis</name>
    <dbReference type="NCBI Taxonomy" id="1816689"/>
    <lineage>
        <taxon>Bacteria</taxon>
        <taxon>Pseudomonadati</taxon>
        <taxon>Pseudomonadota</taxon>
        <taxon>Betaproteobacteria</taxon>
        <taxon>Burkholderiales</taxon>
        <taxon>Sutterellaceae</taxon>
        <taxon>Sutterella</taxon>
    </lineage>
</organism>
<reference evidence="14 15" key="1">
    <citation type="journal article" date="2021" name="Sci. Rep.">
        <title>The distribution of antibiotic resistance genes in chicken gut microbiota commensals.</title>
        <authorList>
            <person name="Juricova H."/>
            <person name="Matiasovicova J."/>
            <person name="Kubasova T."/>
            <person name="Cejkova D."/>
            <person name="Rychlik I."/>
        </authorList>
    </citation>
    <scope>NUCLEOTIDE SEQUENCE [LARGE SCALE GENOMIC DNA]</scope>
    <source>
        <strain evidence="14 15">An829</strain>
    </source>
</reference>
<evidence type="ECO:0000256" key="10">
    <source>
        <dbReference type="ARBA" id="ARBA00048205"/>
    </source>
</evidence>
<proteinExistence type="inferred from homology"/>
<comment type="catalytic activity">
    <reaction evidence="11">
        <text>a 5,6-dihydrouridine in tRNA + NAD(+) = a uridine in tRNA + NADH + H(+)</text>
        <dbReference type="Rhea" id="RHEA:54452"/>
        <dbReference type="Rhea" id="RHEA-COMP:13339"/>
        <dbReference type="Rhea" id="RHEA-COMP:13887"/>
        <dbReference type="ChEBI" id="CHEBI:15378"/>
        <dbReference type="ChEBI" id="CHEBI:57540"/>
        <dbReference type="ChEBI" id="CHEBI:57945"/>
        <dbReference type="ChEBI" id="CHEBI:65315"/>
        <dbReference type="ChEBI" id="CHEBI:74443"/>
    </reaction>
</comment>
<feature type="domain" description="DUS-like FMN-binding" evidence="13">
    <location>
        <begin position="13"/>
        <end position="318"/>
    </location>
</feature>
<dbReference type="Gene3D" id="1.10.1200.80">
    <property type="entry name" value="Putative flavin oxidoreducatase, domain 2"/>
    <property type="match status" value="1"/>
</dbReference>
<evidence type="ECO:0000256" key="2">
    <source>
        <dbReference type="ARBA" id="ARBA00002790"/>
    </source>
</evidence>
<dbReference type="InterPro" id="IPR004652">
    <property type="entry name" value="DusB-like"/>
</dbReference>
<comment type="catalytic activity">
    <reaction evidence="10">
        <text>a 5,6-dihydrouridine in tRNA + NADP(+) = a uridine in tRNA + NADPH + H(+)</text>
        <dbReference type="Rhea" id="RHEA:23624"/>
        <dbReference type="Rhea" id="RHEA-COMP:13339"/>
        <dbReference type="Rhea" id="RHEA-COMP:13887"/>
        <dbReference type="ChEBI" id="CHEBI:15378"/>
        <dbReference type="ChEBI" id="CHEBI:57783"/>
        <dbReference type="ChEBI" id="CHEBI:58349"/>
        <dbReference type="ChEBI" id="CHEBI:65315"/>
        <dbReference type="ChEBI" id="CHEBI:74443"/>
    </reaction>
</comment>
<evidence type="ECO:0000256" key="11">
    <source>
        <dbReference type="ARBA" id="ARBA00048802"/>
    </source>
</evidence>
<dbReference type="InterPro" id="IPR018517">
    <property type="entry name" value="tRNA_hU_synthase_CS"/>
</dbReference>
<dbReference type="PROSITE" id="PS01136">
    <property type="entry name" value="UPF0034"/>
    <property type="match status" value="1"/>
</dbReference>
<evidence type="ECO:0000256" key="8">
    <source>
        <dbReference type="ARBA" id="ARBA00022884"/>
    </source>
</evidence>
<dbReference type="Gene3D" id="3.20.20.70">
    <property type="entry name" value="Aldolase class I"/>
    <property type="match status" value="1"/>
</dbReference>
<keyword evidence="3" id="KW-0820">tRNA-binding</keyword>
<sequence>MRLGTHEIAPALMLAPMAGITDLPFRTICREFGAAYAVAEMTASRADLRAKAKSLTRWVEQEEAGLRVVQLLGADPIVMADAAKAAADAGADVVDINMGCPAKKVLSTACGSALLRDEPLVARILEAVCGAVEIPVTLKIRTGWSEAEKNALRIAALAESSGIAMLVIHGRTREQGFRGEAEYETIRAVKASVRIPVIANGDIDSAAKARRVLAQTGADGVMIGRAALGRPWIFAEVSQAMGGEMAATALTLDIIRATVRRHMRLHFDYYEGRRGAASIRKHLAYYLRALPDPKELLPKLLRESDPKQLTDLVEAFFEAARLPSTSRIEELNV</sequence>